<dbReference type="eggNOG" id="ENOG502S3H4">
    <property type="taxonomic scope" value="Eukaryota"/>
</dbReference>
<feature type="region of interest" description="Disordered" evidence="1">
    <location>
        <begin position="1000"/>
        <end position="1055"/>
    </location>
</feature>
<feature type="region of interest" description="Disordered" evidence="1">
    <location>
        <begin position="273"/>
        <end position="299"/>
    </location>
</feature>
<feature type="region of interest" description="Disordered" evidence="1">
    <location>
        <begin position="49"/>
        <end position="77"/>
    </location>
</feature>
<dbReference type="SUPFAM" id="SSF50729">
    <property type="entry name" value="PH domain-like"/>
    <property type="match status" value="1"/>
</dbReference>
<protein>
    <submittedName>
        <fullName evidence="3">Pleckstrin homology domain</fullName>
    </submittedName>
</protein>
<name>D8LG12_ECTSI</name>
<evidence type="ECO:0000259" key="2">
    <source>
        <dbReference type="PROSITE" id="PS50003"/>
    </source>
</evidence>
<sequence length="1390" mass="148695">MTVHMMKTELLLKEAVGVVEQTLLSIPYGAIRVLTWDHAASSLKVDFEEAPHKVTEGSTKDRGEGNGPADSSPPSDNIFISVRVENSIDMEDELKQRARAEAAHARNAGREPQAAPTSVYLGMFAGFTKPKPFQRKRPNLSFTVPEGKLPTLKEMRRWSFEEHEGISRPQLCSLRPKHAMDAVFLGENRFSLSALEGLTPSSTSRVPDAQYRSTFGDLVLSFASVEVQPRTDCGKNATFSYDEIDDWSLSVVPGTGPRPPSGIVLWVVLPEEEEGQEGDDDHDDDHGPGDAGTHQAKVRREIETEARVVAVWREESNTRLGRGGRPCRRVFLGIPDEDLTLARNSMEYFWNARRAELRLPPKAGSTHGRCVASMVTLRGEVQAPALPTGRVDPVDLDGVDVRVGQVIQPSPKRGQLNLLPSPRALLGVEKKRTLRYNGGARPQWERVVVHQGWLRKRGGGAIKRWIWRYFVLYDTPQGHFLAYYNDVSEVPLYNEARRERQLVDLCKVCFLRPEIGRQKLPAVELPANAFTVVTTQRQWTLAADSRTAVLEWLRMISVAVDEDVAVVDDGEIMFEVKAHWARHGGEYGPENAGTVHLGSMGMELRFGFSEAAATSLAALAAHPKKRGSSSASYADNVRFWSFTDFYKWTIVLLQDGTRALAVQCFIDDQFKKREDMLLVTPNAKRLALAIEHQVEKFMSLMHLRLERQENMTVTSTSGDTASTCTAIVARTSSEELVDDGGVSSDGARTPTSTAEGLHRIPSMNLATDPEVWVGDATLTPAAPGRRASDGGGGINPFDSSSDEEGDGEGTQGRIGDVGSGEVDSSLETPGTRRSVSKVSNGNNNPFDFPFCEEGEDSLAVASCGPRGGVEETKGNELVAAELRPSVTRSATAADAAPATDISGSQSSGLCEDLFPAGQSSASHSSSIGKLFPAGKIVPATATAAAATTAAAPSPTGATSTTTTREAAWPAAFDAATPPILDQLLLTTPWGPPRIQELDLARDQSPSTWSGASSERPADPTGLSSTPQTLSSPRVPPPPAVAPATGEGTATVDKCLPPTPLLAFGAERLASSPTPTPPVTPLPIPPSKTPMDSSFPFRDSTGPPSPSAAQAPADLLSGLWDSTTDAMPPPSPSEEQADLLFSAFRDRTEIPPSPPPTQEETDLHLAFRDNTAEPPPPSGSDTPTPADEPQLDWLQQPDSGVLNPPPAALLGEADSSQRPEDFNPFGTPGSSPLLDSTPEEATSPGKVLFDNGSSMRVILEECVNLGRTCSIALRRILVETLGIREVAQQRPAGAAAPGVELVAAAGELLLTARSPSSAKSANAAEAGRETTAEAREICLVGVELHAATGATRVTTKSAEAVLAESVQKLVLERIAQVRVGNGAAAPAVVTD</sequence>
<dbReference type="CDD" id="cd00821">
    <property type="entry name" value="PH"/>
    <property type="match status" value="1"/>
</dbReference>
<dbReference type="Gene3D" id="2.30.29.30">
    <property type="entry name" value="Pleckstrin-homology domain (PH domain)/Phosphotyrosine-binding domain (PTB)"/>
    <property type="match status" value="1"/>
</dbReference>
<feature type="compositionally biased region" description="Gly residues" evidence="1">
    <location>
        <begin position="808"/>
        <end position="818"/>
    </location>
</feature>
<dbReference type="Proteomes" id="UP000002630">
    <property type="component" value="Linkage Group LG11"/>
</dbReference>
<dbReference type="EMBL" id="FN649736">
    <property type="protein sequence ID" value="CBN78911.1"/>
    <property type="molecule type" value="Genomic_DNA"/>
</dbReference>
<keyword evidence="4" id="KW-1185">Reference proteome</keyword>
<feature type="compositionally biased region" description="Polar residues" evidence="1">
    <location>
        <begin position="1003"/>
        <end position="1012"/>
    </location>
</feature>
<dbReference type="Pfam" id="PF00169">
    <property type="entry name" value="PH"/>
    <property type="match status" value="1"/>
</dbReference>
<feature type="region of interest" description="Disordered" evidence="1">
    <location>
        <begin position="779"/>
        <end position="843"/>
    </location>
</feature>
<organism evidence="3 4">
    <name type="scientific">Ectocarpus siliculosus</name>
    <name type="common">Brown alga</name>
    <name type="synonym">Conferva siliculosa</name>
    <dbReference type="NCBI Taxonomy" id="2880"/>
    <lineage>
        <taxon>Eukaryota</taxon>
        <taxon>Sar</taxon>
        <taxon>Stramenopiles</taxon>
        <taxon>Ochrophyta</taxon>
        <taxon>PX clade</taxon>
        <taxon>Phaeophyceae</taxon>
        <taxon>Ectocarpales</taxon>
        <taxon>Ectocarpaceae</taxon>
        <taxon>Ectocarpus</taxon>
    </lineage>
</organism>
<feature type="compositionally biased region" description="Basic and acidic residues" evidence="1">
    <location>
        <begin position="49"/>
        <end position="64"/>
    </location>
</feature>
<dbReference type="InParanoid" id="D8LG12"/>
<dbReference type="InterPro" id="IPR011993">
    <property type="entry name" value="PH-like_dom_sf"/>
</dbReference>
<feature type="compositionally biased region" description="Pro residues" evidence="1">
    <location>
        <begin position="1073"/>
        <end position="1087"/>
    </location>
</feature>
<accession>D8LG12</accession>
<feature type="compositionally biased region" description="Polar residues" evidence="1">
    <location>
        <begin position="1021"/>
        <end position="1031"/>
    </location>
</feature>
<proteinExistence type="predicted"/>
<reference evidence="3 4" key="1">
    <citation type="journal article" date="2010" name="Nature">
        <title>The Ectocarpus genome and the independent evolution of multicellularity in brown algae.</title>
        <authorList>
            <person name="Cock J.M."/>
            <person name="Sterck L."/>
            <person name="Rouze P."/>
            <person name="Scornet D."/>
            <person name="Allen A.E."/>
            <person name="Amoutzias G."/>
            <person name="Anthouard V."/>
            <person name="Artiguenave F."/>
            <person name="Aury J.M."/>
            <person name="Badger J.H."/>
            <person name="Beszteri B."/>
            <person name="Billiau K."/>
            <person name="Bonnet E."/>
            <person name="Bothwell J.H."/>
            <person name="Bowler C."/>
            <person name="Boyen C."/>
            <person name="Brownlee C."/>
            <person name="Carrano C.J."/>
            <person name="Charrier B."/>
            <person name="Cho G.Y."/>
            <person name="Coelho S.M."/>
            <person name="Collen J."/>
            <person name="Corre E."/>
            <person name="Da Silva C."/>
            <person name="Delage L."/>
            <person name="Delaroque N."/>
            <person name="Dittami S.M."/>
            <person name="Doulbeau S."/>
            <person name="Elias M."/>
            <person name="Farnham G."/>
            <person name="Gachon C.M."/>
            <person name="Gschloessl B."/>
            <person name="Heesch S."/>
            <person name="Jabbari K."/>
            <person name="Jubin C."/>
            <person name="Kawai H."/>
            <person name="Kimura K."/>
            <person name="Kloareg B."/>
            <person name="Kupper F.C."/>
            <person name="Lang D."/>
            <person name="Le Bail A."/>
            <person name="Leblanc C."/>
            <person name="Lerouge P."/>
            <person name="Lohr M."/>
            <person name="Lopez P.J."/>
            <person name="Martens C."/>
            <person name="Maumus F."/>
            <person name="Michel G."/>
            <person name="Miranda-Saavedra D."/>
            <person name="Morales J."/>
            <person name="Moreau H."/>
            <person name="Motomura T."/>
            <person name="Nagasato C."/>
            <person name="Napoli C.A."/>
            <person name="Nelson D.R."/>
            <person name="Nyvall-Collen P."/>
            <person name="Peters A.F."/>
            <person name="Pommier C."/>
            <person name="Potin P."/>
            <person name="Poulain J."/>
            <person name="Quesneville H."/>
            <person name="Read B."/>
            <person name="Rensing S.A."/>
            <person name="Ritter A."/>
            <person name="Rousvoal S."/>
            <person name="Samanta M."/>
            <person name="Samson G."/>
            <person name="Schroeder D.C."/>
            <person name="Segurens B."/>
            <person name="Strittmatter M."/>
            <person name="Tonon T."/>
            <person name="Tregear J.W."/>
            <person name="Valentin K."/>
            <person name="von Dassow P."/>
            <person name="Yamagishi T."/>
            <person name="Van de Peer Y."/>
            <person name="Wincker P."/>
        </authorList>
    </citation>
    <scope>NUCLEOTIDE SEQUENCE [LARGE SCALE GENOMIC DNA]</scope>
    <source>
        <strain evidence="4">Ec32 / CCAP1310/4</strain>
    </source>
</reference>
<feature type="region of interest" description="Disordered" evidence="1">
    <location>
        <begin position="735"/>
        <end position="763"/>
    </location>
</feature>
<feature type="region of interest" description="Disordered" evidence="1">
    <location>
        <begin position="886"/>
        <end position="905"/>
    </location>
</feature>
<dbReference type="PROSITE" id="PS50003">
    <property type="entry name" value="PH_DOMAIN"/>
    <property type="match status" value="1"/>
</dbReference>
<evidence type="ECO:0000313" key="4">
    <source>
        <dbReference type="Proteomes" id="UP000002630"/>
    </source>
</evidence>
<feature type="region of interest" description="Disordered" evidence="1">
    <location>
        <begin position="1068"/>
        <end position="1112"/>
    </location>
</feature>
<evidence type="ECO:0000313" key="3">
    <source>
        <dbReference type="EMBL" id="CBN78911.1"/>
    </source>
</evidence>
<feature type="compositionally biased region" description="Acidic residues" evidence="1">
    <location>
        <begin position="273"/>
        <end position="283"/>
    </location>
</feature>
<evidence type="ECO:0000256" key="1">
    <source>
        <dbReference type="SAM" id="MobiDB-lite"/>
    </source>
</evidence>
<gene>
    <name evidence="3" type="primary">PH1</name>
    <name evidence="3" type="ORF">Esi_0155_0041</name>
</gene>
<dbReference type="SMART" id="SM00233">
    <property type="entry name" value="PH"/>
    <property type="match status" value="1"/>
</dbReference>
<feature type="compositionally biased region" description="Low complexity" evidence="1">
    <location>
        <begin position="890"/>
        <end position="900"/>
    </location>
</feature>
<dbReference type="InterPro" id="IPR001849">
    <property type="entry name" value="PH_domain"/>
</dbReference>
<dbReference type="EMBL" id="FN648104">
    <property type="protein sequence ID" value="CBN78911.1"/>
    <property type="molecule type" value="Genomic_DNA"/>
</dbReference>
<feature type="region of interest" description="Disordered" evidence="1">
    <location>
        <begin position="1167"/>
        <end position="1247"/>
    </location>
</feature>
<feature type="domain" description="PH" evidence="2">
    <location>
        <begin position="447"/>
        <end position="561"/>
    </location>
</feature>
<dbReference type="OrthoDB" id="413467at2759"/>
<feature type="compositionally biased region" description="Polar residues" evidence="1">
    <location>
        <begin position="825"/>
        <end position="843"/>
    </location>
</feature>